<dbReference type="Pfam" id="PF13376">
    <property type="entry name" value="OmdA"/>
    <property type="match status" value="1"/>
</dbReference>
<dbReference type="RefSeq" id="WP_251583076.1">
    <property type="nucleotide sequence ID" value="NZ_JBHTKX010000002.1"/>
</dbReference>
<dbReference type="Proteomes" id="UP001597169">
    <property type="component" value="Unassembled WGS sequence"/>
</dbReference>
<keyword evidence="2" id="KW-1185">Reference proteome</keyword>
<accession>A0ABW3PVH6</accession>
<evidence type="ECO:0000313" key="2">
    <source>
        <dbReference type="Proteomes" id="UP001597169"/>
    </source>
</evidence>
<protein>
    <submittedName>
        <fullName evidence="1">YdeI/OmpD-associated family protein</fullName>
    </submittedName>
</protein>
<sequence length="240" mass="28022">MTKTIVQKLNLHNFTRKAVLNLPADIDYFAELGAYDHELTESKYDLIFAFVLDMEQMKSQVRRVIEEDLLEEKGYLFFAYPKKGNKVYSTYIHRDEILGGIGTDEDGYVGTSSIKFARMVGMDDVFTVVGLKKEQRKSKETSRASQRVEDYVAMIPNIEQDLQNEPELLAFYLTLTPGYQKDWARYVYSAKQEPTRENRREEMKMILGKGYKSRELYRQDQGQMRRKAMMQPAVLKGLYV</sequence>
<dbReference type="EMBL" id="JBHTKX010000002">
    <property type="protein sequence ID" value="MFD1129817.1"/>
    <property type="molecule type" value="Genomic_DNA"/>
</dbReference>
<comment type="caution">
    <text evidence="1">The sequence shown here is derived from an EMBL/GenBank/DDBJ whole genome shotgun (WGS) entry which is preliminary data.</text>
</comment>
<proteinExistence type="predicted"/>
<reference evidence="2" key="1">
    <citation type="journal article" date="2019" name="Int. J. Syst. Evol. Microbiol.">
        <title>The Global Catalogue of Microorganisms (GCM) 10K type strain sequencing project: providing services to taxonomists for standard genome sequencing and annotation.</title>
        <authorList>
            <consortium name="The Broad Institute Genomics Platform"/>
            <consortium name="The Broad Institute Genome Sequencing Center for Infectious Disease"/>
            <person name="Wu L."/>
            <person name="Ma J."/>
        </authorList>
    </citation>
    <scope>NUCLEOTIDE SEQUENCE [LARGE SCALE GENOMIC DNA]</scope>
    <source>
        <strain evidence="2">CCUG 53519</strain>
    </source>
</reference>
<organism evidence="1 2">
    <name type="scientific">Paenibacillus provencensis</name>
    <dbReference type="NCBI Taxonomy" id="441151"/>
    <lineage>
        <taxon>Bacteria</taxon>
        <taxon>Bacillati</taxon>
        <taxon>Bacillota</taxon>
        <taxon>Bacilli</taxon>
        <taxon>Bacillales</taxon>
        <taxon>Paenibacillaceae</taxon>
        <taxon>Paenibacillus</taxon>
    </lineage>
</organism>
<evidence type="ECO:0000313" key="1">
    <source>
        <dbReference type="EMBL" id="MFD1129817.1"/>
    </source>
</evidence>
<name>A0ABW3PVH6_9BACL</name>
<gene>
    <name evidence="1" type="ORF">ACFQ3J_16740</name>
</gene>